<dbReference type="SUPFAM" id="SSF46689">
    <property type="entry name" value="Homeodomain-like"/>
    <property type="match status" value="1"/>
</dbReference>
<protein>
    <recommendedName>
        <fullName evidence="7">Transposase IS30-like HTH domain-containing protein</fullName>
    </recommendedName>
</protein>
<evidence type="ECO:0000259" key="3">
    <source>
        <dbReference type="Pfam" id="PF01498"/>
    </source>
</evidence>
<dbReference type="KEGG" id="dmo:Dmoj_GI25822"/>
<dbReference type="SMR" id="A0A0Q9XTK4"/>
<dbReference type="Pfam" id="PF01498">
    <property type="entry name" value="HTH_Tnp_Tc3_2"/>
    <property type="match status" value="1"/>
</dbReference>
<dbReference type="EMBL" id="CH933817">
    <property type="protein sequence ID" value="KRG07777.1"/>
    <property type="molecule type" value="Genomic_DNA"/>
</dbReference>
<comment type="subcellular location">
    <subcellularLocation>
        <location evidence="1">Nucleus</location>
    </subcellularLocation>
</comment>
<dbReference type="InParanoid" id="A0A0Q9XTK4"/>
<feature type="domain" description="Transposase Tc1-like" evidence="3">
    <location>
        <begin position="67"/>
        <end position="132"/>
    </location>
</feature>
<dbReference type="Pfam" id="PF13936">
    <property type="entry name" value="HTH_38"/>
    <property type="match status" value="1"/>
</dbReference>
<accession>A0A0Q9XTK4</accession>
<dbReference type="GO" id="GO:0005634">
    <property type="term" value="C:nucleus"/>
    <property type="evidence" value="ECO:0007669"/>
    <property type="project" value="UniProtKB-SubCell"/>
</dbReference>
<gene>
    <name evidence="5" type="primary">Dmoj\GI25822</name>
    <name evidence="5" type="ORF">Dmoj_GI25822</name>
</gene>
<evidence type="ECO:0000256" key="2">
    <source>
        <dbReference type="SAM" id="MobiDB-lite"/>
    </source>
</evidence>
<dbReference type="Gene3D" id="1.10.10.10">
    <property type="entry name" value="Winged helix-like DNA-binding domain superfamily/Winged helix DNA-binding domain"/>
    <property type="match status" value="1"/>
</dbReference>
<evidence type="ECO:0000259" key="4">
    <source>
        <dbReference type="Pfam" id="PF13936"/>
    </source>
</evidence>
<evidence type="ECO:0000313" key="6">
    <source>
        <dbReference type="Proteomes" id="UP000009192"/>
    </source>
</evidence>
<evidence type="ECO:0000313" key="5">
    <source>
        <dbReference type="EMBL" id="KRG07777.1"/>
    </source>
</evidence>
<sequence length="188" mass="21815">MKQTSPEERKLAIFHHNNGKSYAEVADILNRPRSTIQYIIKRNNKDNAVLNKVPAQSNRKLAETDERWIIRQINDNPFKSGSKIKNEPKIYLQKDISDSTVRRVLRSNGYHGRIASNKPYINKRNRQKRLHFDESKYNKHTVWRKPNKEMDVANLRPTVKNGGGSSGVQGDRAGPNEKYQFGLKNLYI</sequence>
<dbReference type="GO" id="GO:0006313">
    <property type="term" value="P:DNA transposition"/>
    <property type="evidence" value="ECO:0007669"/>
    <property type="project" value="InterPro"/>
</dbReference>
<dbReference type="Proteomes" id="UP000009192">
    <property type="component" value="Unassembled WGS sequence"/>
</dbReference>
<name>A0A0Q9XTK4_DROMO</name>
<feature type="region of interest" description="Disordered" evidence="2">
    <location>
        <begin position="155"/>
        <end position="175"/>
    </location>
</feature>
<dbReference type="GO" id="GO:0015074">
    <property type="term" value="P:DNA integration"/>
    <property type="evidence" value="ECO:0007669"/>
    <property type="project" value="InterPro"/>
</dbReference>
<evidence type="ECO:0008006" key="7">
    <source>
        <dbReference type="Google" id="ProtNLM"/>
    </source>
</evidence>
<dbReference type="InterPro" id="IPR009057">
    <property type="entry name" value="Homeodomain-like_sf"/>
</dbReference>
<dbReference type="GO" id="GO:0003677">
    <property type="term" value="F:DNA binding"/>
    <property type="evidence" value="ECO:0007669"/>
    <property type="project" value="InterPro"/>
</dbReference>
<dbReference type="AlphaFoldDB" id="A0A0Q9XTK4"/>
<proteinExistence type="predicted"/>
<dbReference type="InterPro" id="IPR025246">
    <property type="entry name" value="IS30-like_HTH"/>
</dbReference>
<dbReference type="InterPro" id="IPR002492">
    <property type="entry name" value="Transposase_Tc1-like"/>
</dbReference>
<dbReference type="InterPro" id="IPR036388">
    <property type="entry name" value="WH-like_DNA-bd_sf"/>
</dbReference>
<feature type="domain" description="Transposase IS30-like HTH" evidence="4">
    <location>
        <begin position="5"/>
        <end position="43"/>
    </location>
</feature>
<keyword evidence="6" id="KW-1185">Reference proteome</keyword>
<evidence type="ECO:0000256" key="1">
    <source>
        <dbReference type="ARBA" id="ARBA00004123"/>
    </source>
</evidence>
<organism evidence="5 6">
    <name type="scientific">Drosophila mojavensis</name>
    <name type="common">Fruit fly</name>
    <dbReference type="NCBI Taxonomy" id="7230"/>
    <lineage>
        <taxon>Eukaryota</taxon>
        <taxon>Metazoa</taxon>
        <taxon>Ecdysozoa</taxon>
        <taxon>Arthropoda</taxon>
        <taxon>Hexapoda</taxon>
        <taxon>Insecta</taxon>
        <taxon>Pterygota</taxon>
        <taxon>Neoptera</taxon>
        <taxon>Endopterygota</taxon>
        <taxon>Diptera</taxon>
        <taxon>Brachycera</taxon>
        <taxon>Muscomorpha</taxon>
        <taxon>Ephydroidea</taxon>
        <taxon>Drosophilidae</taxon>
        <taxon>Drosophila</taxon>
    </lineage>
</organism>
<reference evidence="5 6" key="1">
    <citation type="journal article" date="2007" name="Nature">
        <title>Evolution of genes and genomes on the Drosophila phylogeny.</title>
        <authorList>
            <consortium name="Drosophila 12 Genomes Consortium"/>
            <person name="Clark A.G."/>
            <person name="Eisen M.B."/>
            <person name="Smith D.R."/>
            <person name="Bergman C.M."/>
            <person name="Oliver B."/>
            <person name="Markow T.A."/>
            <person name="Kaufman T.C."/>
            <person name="Kellis M."/>
            <person name="Gelbart W."/>
            <person name="Iyer V.N."/>
            <person name="Pollard D.A."/>
            <person name="Sackton T.B."/>
            <person name="Larracuente A.M."/>
            <person name="Singh N.D."/>
            <person name="Abad J.P."/>
            <person name="Abt D.N."/>
            <person name="Adryan B."/>
            <person name="Aguade M."/>
            <person name="Akashi H."/>
            <person name="Anderson W.W."/>
            <person name="Aquadro C.F."/>
            <person name="Ardell D.H."/>
            <person name="Arguello R."/>
            <person name="Artieri C.G."/>
            <person name="Barbash D.A."/>
            <person name="Barker D."/>
            <person name="Barsanti P."/>
            <person name="Batterham P."/>
            <person name="Batzoglou S."/>
            <person name="Begun D."/>
            <person name="Bhutkar A."/>
            <person name="Blanco E."/>
            <person name="Bosak S.A."/>
            <person name="Bradley R.K."/>
            <person name="Brand A.D."/>
            <person name="Brent M.R."/>
            <person name="Brooks A.N."/>
            <person name="Brown R.H."/>
            <person name="Butlin R.K."/>
            <person name="Caggese C."/>
            <person name="Calvi B.R."/>
            <person name="Bernardo de Carvalho A."/>
            <person name="Caspi A."/>
            <person name="Castrezana S."/>
            <person name="Celniker S.E."/>
            <person name="Chang J.L."/>
            <person name="Chapple C."/>
            <person name="Chatterji S."/>
            <person name="Chinwalla A."/>
            <person name="Civetta A."/>
            <person name="Clifton S.W."/>
            <person name="Comeron J.M."/>
            <person name="Costello J.C."/>
            <person name="Coyne J.A."/>
            <person name="Daub J."/>
            <person name="David R.G."/>
            <person name="Delcher A.L."/>
            <person name="Delehaunty K."/>
            <person name="Do C.B."/>
            <person name="Ebling H."/>
            <person name="Edwards K."/>
            <person name="Eickbush T."/>
            <person name="Evans J.D."/>
            <person name="Filipski A."/>
            <person name="Findeiss S."/>
            <person name="Freyhult E."/>
            <person name="Fulton L."/>
            <person name="Fulton R."/>
            <person name="Garcia A.C."/>
            <person name="Gardiner A."/>
            <person name="Garfield D.A."/>
            <person name="Garvin B.E."/>
            <person name="Gibson G."/>
            <person name="Gilbert D."/>
            <person name="Gnerre S."/>
            <person name="Godfrey J."/>
            <person name="Good R."/>
            <person name="Gotea V."/>
            <person name="Gravely B."/>
            <person name="Greenberg A.J."/>
            <person name="Griffiths-Jones S."/>
            <person name="Gross S."/>
            <person name="Guigo R."/>
            <person name="Gustafson E.A."/>
            <person name="Haerty W."/>
            <person name="Hahn M.W."/>
            <person name="Halligan D.L."/>
            <person name="Halpern A.L."/>
            <person name="Halter G.M."/>
            <person name="Han M.V."/>
            <person name="Heger A."/>
            <person name="Hillier L."/>
            <person name="Hinrichs A.S."/>
            <person name="Holmes I."/>
            <person name="Hoskins R.A."/>
            <person name="Hubisz M.J."/>
            <person name="Hultmark D."/>
            <person name="Huntley M.A."/>
            <person name="Jaffe D.B."/>
            <person name="Jagadeeshan S."/>
            <person name="Jeck W.R."/>
            <person name="Johnson J."/>
            <person name="Jones C.D."/>
            <person name="Jordan W.C."/>
            <person name="Karpen G.H."/>
            <person name="Kataoka E."/>
            <person name="Keightley P.D."/>
            <person name="Kheradpour P."/>
            <person name="Kirkness E.F."/>
            <person name="Koerich L.B."/>
            <person name="Kristiansen K."/>
            <person name="Kudrna D."/>
            <person name="Kulathinal R.J."/>
            <person name="Kumar S."/>
            <person name="Kwok R."/>
            <person name="Lander E."/>
            <person name="Langley C.H."/>
            <person name="Lapoint R."/>
            <person name="Lazzaro B.P."/>
            <person name="Lee S.J."/>
            <person name="Levesque L."/>
            <person name="Li R."/>
            <person name="Lin C.F."/>
            <person name="Lin M.F."/>
            <person name="Lindblad-Toh K."/>
            <person name="Llopart A."/>
            <person name="Long M."/>
            <person name="Low L."/>
            <person name="Lozovsky E."/>
            <person name="Lu J."/>
            <person name="Luo M."/>
            <person name="Machado C.A."/>
            <person name="Makalowski W."/>
            <person name="Marzo M."/>
            <person name="Matsuda M."/>
            <person name="Matzkin L."/>
            <person name="McAllister B."/>
            <person name="McBride C.S."/>
            <person name="McKernan B."/>
            <person name="McKernan K."/>
            <person name="Mendez-Lago M."/>
            <person name="Minx P."/>
            <person name="Mollenhauer M.U."/>
            <person name="Montooth K."/>
            <person name="Mount S.M."/>
            <person name="Mu X."/>
            <person name="Myers E."/>
            <person name="Negre B."/>
            <person name="Newfeld S."/>
            <person name="Nielsen R."/>
            <person name="Noor M.A."/>
            <person name="O'Grady P."/>
            <person name="Pachter L."/>
            <person name="Papaceit M."/>
            <person name="Parisi M.J."/>
            <person name="Parisi M."/>
            <person name="Parts L."/>
            <person name="Pedersen J.S."/>
            <person name="Pesole G."/>
            <person name="Phillippy A.M."/>
            <person name="Ponting C.P."/>
            <person name="Pop M."/>
            <person name="Porcelli D."/>
            <person name="Powell J.R."/>
            <person name="Prohaska S."/>
            <person name="Pruitt K."/>
            <person name="Puig M."/>
            <person name="Quesneville H."/>
            <person name="Ram K.R."/>
            <person name="Rand D."/>
            <person name="Rasmussen M.D."/>
            <person name="Reed L.K."/>
            <person name="Reenan R."/>
            <person name="Reily A."/>
            <person name="Remington K.A."/>
            <person name="Rieger T.T."/>
            <person name="Ritchie M.G."/>
            <person name="Robin C."/>
            <person name="Rogers Y.H."/>
            <person name="Rohde C."/>
            <person name="Rozas J."/>
            <person name="Rubenfield M.J."/>
            <person name="Ruiz A."/>
            <person name="Russo S."/>
            <person name="Salzberg S.L."/>
            <person name="Sanchez-Gracia A."/>
            <person name="Saranga D.J."/>
            <person name="Sato H."/>
            <person name="Schaeffer S.W."/>
            <person name="Schatz M.C."/>
            <person name="Schlenke T."/>
            <person name="Schwartz R."/>
            <person name="Segarra C."/>
            <person name="Singh R.S."/>
            <person name="Sirot L."/>
            <person name="Sirota M."/>
            <person name="Sisneros N.B."/>
            <person name="Smith C.D."/>
            <person name="Smith T.F."/>
            <person name="Spieth J."/>
            <person name="Stage D.E."/>
            <person name="Stark A."/>
            <person name="Stephan W."/>
            <person name="Strausberg R.L."/>
            <person name="Strempel S."/>
            <person name="Sturgill D."/>
            <person name="Sutton G."/>
            <person name="Sutton G.G."/>
            <person name="Tao W."/>
            <person name="Teichmann S."/>
            <person name="Tobari Y.N."/>
            <person name="Tomimura Y."/>
            <person name="Tsolas J.M."/>
            <person name="Valente V.L."/>
            <person name="Venter E."/>
            <person name="Venter J.C."/>
            <person name="Vicario S."/>
            <person name="Vieira F.G."/>
            <person name="Vilella A.J."/>
            <person name="Villasante A."/>
            <person name="Walenz B."/>
            <person name="Wang J."/>
            <person name="Wasserman M."/>
            <person name="Watts T."/>
            <person name="Wilson D."/>
            <person name="Wilson R.K."/>
            <person name="Wing R.A."/>
            <person name="Wolfner M.F."/>
            <person name="Wong A."/>
            <person name="Wong G.K."/>
            <person name="Wu C.I."/>
            <person name="Wu G."/>
            <person name="Yamamoto D."/>
            <person name="Yang H.P."/>
            <person name="Yang S.P."/>
            <person name="Yorke J.A."/>
            <person name="Yoshida K."/>
            <person name="Zdobnov E."/>
            <person name="Zhang P."/>
            <person name="Zhang Y."/>
            <person name="Zimin A.V."/>
            <person name="Baldwin J."/>
            <person name="Abdouelleil A."/>
            <person name="Abdulkadir J."/>
            <person name="Abebe A."/>
            <person name="Abera B."/>
            <person name="Abreu J."/>
            <person name="Acer S.C."/>
            <person name="Aftuck L."/>
            <person name="Alexander A."/>
            <person name="An P."/>
            <person name="Anderson E."/>
            <person name="Anderson S."/>
            <person name="Arachi H."/>
            <person name="Azer M."/>
            <person name="Bachantsang P."/>
            <person name="Barry A."/>
            <person name="Bayul T."/>
            <person name="Berlin A."/>
            <person name="Bessette D."/>
            <person name="Bloom T."/>
            <person name="Blye J."/>
            <person name="Boguslavskiy L."/>
            <person name="Bonnet C."/>
            <person name="Boukhgalter B."/>
            <person name="Bourzgui I."/>
            <person name="Brown A."/>
            <person name="Cahill P."/>
            <person name="Channer S."/>
            <person name="Cheshatsang Y."/>
            <person name="Chuda L."/>
            <person name="Citroen M."/>
            <person name="Collymore A."/>
            <person name="Cooke P."/>
            <person name="Costello M."/>
            <person name="D'Aco K."/>
            <person name="Daza R."/>
            <person name="De Haan G."/>
            <person name="DeGray S."/>
            <person name="DeMaso C."/>
            <person name="Dhargay N."/>
            <person name="Dooley K."/>
            <person name="Dooley E."/>
            <person name="Doricent M."/>
            <person name="Dorje P."/>
            <person name="Dorjee K."/>
            <person name="Dupes A."/>
            <person name="Elong R."/>
            <person name="Falk J."/>
            <person name="Farina A."/>
            <person name="Faro S."/>
            <person name="Ferguson D."/>
            <person name="Fisher S."/>
            <person name="Foley C.D."/>
            <person name="Franke A."/>
            <person name="Friedrich D."/>
            <person name="Gadbois L."/>
            <person name="Gearin G."/>
            <person name="Gearin C.R."/>
            <person name="Giannoukos G."/>
            <person name="Goode T."/>
            <person name="Graham J."/>
            <person name="Grandbois E."/>
            <person name="Grewal S."/>
            <person name="Gyaltsen K."/>
            <person name="Hafez N."/>
            <person name="Hagos B."/>
            <person name="Hall J."/>
            <person name="Henson C."/>
            <person name="Hollinger A."/>
            <person name="Honan T."/>
            <person name="Huard M.D."/>
            <person name="Hughes L."/>
            <person name="Hurhula B."/>
            <person name="Husby M.E."/>
            <person name="Kamat A."/>
            <person name="Kanga B."/>
            <person name="Kashin S."/>
            <person name="Khazanovich D."/>
            <person name="Kisner P."/>
            <person name="Lance K."/>
            <person name="Lara M."/>
            <person name="Lee W."/>
            <person name="Lennon N."/>
            <person name="Letendre F."/>
            <person name="LeVine R."/>
            <person name="Lipovsky A."/>
            <person name="Liu X."/>
            <person name="Liu J."/>
            <person name="Liu S."/>
            <person name="Lokyitsang T."/>
            <person name="Lokyitsang Y."/>
            <person name="Lubonja R."/>
            <person name="Lui A."/>
            <person name="MacDonald P."/>
            <person name="Magnisalis V."/>
            <person name="Maru K."/>
            <person name="Matthews C."/>
            <person name="McCusker W."/>
            <person name="McDonough S."/>
            <person name="Mehta T."/>
            <person name="Meldrim J."/>
            <person name="Meneus L."/>
            <person name="Mihai O."/>
            <person name="Mihalev A."/>
            <person name="Mihova T."/>
            <person name="Mittelman R."/>
            <person name="Mlenga V."/>
            <person name="Montmayeur A."/>
            <person name="Mulrain L."/>
            <person name="Navidi A."/>
            <person name="Naylor J."/>
            <person name="Negash T."/>
            <person name="Nguyen T."/>
            <person name="Nguyen N."/>
            <person name="Nicol R."/>
            <person name="Norbu C."/>
            <person name="Norbu N."/>
            <person name="Novod N."/>
            <person name="O'Neill B."/>
            <person name="Osman S."/>
            <person name="Markiewicz E."/>
            <person name="Oyono O.L."/>
            <person name="Patti C."/>
            <person name="Phunkhang P."/>
            <person name="Pierre F."/>
            <person name="Priest M."/>
            <person name="Raghuraman S."/>
            <person name="Rege F."/>
            <person name="Reyes R."/>
            <person name="Rise C."/>
            <person name="Rogov P."/>
            <person name="Ross K."/>
            <person name="Ryan E."/>
            <person name="Settipalli S."/>
            <person name="Shea T."/>
            <person name="Sherpa N."/>
            <person name="Shi L."/>
            <person name="Shih D."/>
            <person name="Sparrow T."/>
            <person name="Spaulding J."/>
            <person name="Stalker J."/>
            <person name="Stange-Thomann N."/>
            <person name="Stavropoulos S."/>
            <person name="Stone C."/>
            <person name="Strader C."/>
            <person name="Tesfaye S."/>
            <person name="Thomson T."/>
            <person name="Thoulutsang Y."/>
            <person name="Thoulutsang D."/>
            <person name="Topham K."/>
            <person name="Topping I."/>
            <person name="Tsamla T."/>
            <person name="Vassiliev H."/>
            <person name="Vo A."/>
            <person name="Wangchuk T."/>
            <person name="Wangdi T."/>
            <person name="Weiand M."/>
            <person name="Wilkinson J."/>
            <person name="Wilson A."/>
            <person name="Yadav S."/>
            <person name="Young G."/>
            <person name="Yu Q."/>
            <person name="Zembek L."/>
            <person name="Zhong D."/>
            <person name="Zimmer A."/>
            <person name="Zwirko Z."/>
            <person name="Jaffe D.B."/>
            <person name="Alvarez P."/>
            <person name="Brockman W."/>
            <person name="Butler J."/>
            <person name="Chin C."/>
            <person name="Gnerre S."/>
            <person name="Grabherr M."/>
            <person name="Kleber M."/>
            <person name="Mauceli E."/>
            <person name="MacCallum I."/>
        </authorList>
    </citation>
    <scope>NUCLEOTIDE SEQUENCE [LARGE SCALE GENOMIC DNA]</scope>
    <source>
        <strain evidence="6">Tucson 15081-1352.22</strain>
    </source>
</reference>